<dbReference type="GO" id="GO:0005634">
    <property type="term" value="C:nucleus"/>
    <property type="evidence" value="ECO:0007669"/>
    <property type="project" value="TreeGrafter"/>
</dbReference>
<feature type="compositionally biased region" description="Polar residues" evidence="1">
    <location>
        <begin position="377"/>
        <end position="401"/>
    </location>
</feature>
<feature type="region of interest" description="Disordered" evidence="1">
    <location>
        <begin position="201"/>
        <end position="262"/>
    </location>
</feature>
<protein>
    <recommendedName>
        <fullName evidence="4">CCCH zinc finger domain protein</fullName>
    </recommendedName>
</protein>
<sequence length="497" mass="52673">MSTLEIEPLLEIDLVCSRAAGVAALEVSCKAVLQGEACNGPTGFHSHKPMTRLLVYIQSNLFIVSRLALAPGCPNSIREAQEDPRKKYALGVEDIRNDLTKGKHRPEWIFSAYGPGKDAPRQLFGGPEREQSFEEMRAIHYAAAASGSTEKAIQDANNLFAVCEAQIKTALADIDGAIKYIIDGENQHPNRIDITEGTTAAVPSQQSPFGVPTTSAPTSAFGQPTAFSQPTQGASFGRPSALGQQQQPQPAFGPPAFAQPAFGQTAFGQPSALGKQQQLAFGAPAFGQPSALKPSPFAQPLSQAPVQPNPFNQTSNASPFTQLPNQGQPFGQAQSQAQVESPFGKPSTGGFGQPQTANNPFGQPSPARAAPSGFGEQLQSQAPFSQPSGFGSTPIATQPVSQAAPIPTAATSALGNKKDPSKLDPLPKLVGETRRAPATKRLLAWKGQPVQYIENEPCFQHPDDPTTLVHIYFPDGRPALESFGRSVSMPEEYTPEG</sequence>
<dbReference type="VEuPathDB" id="FungiDB:UREG_06190"/>
<dbReference type="Proteomes" id="UP000002058">
    <property type="component" value="Unassembled WGS sequence"/>
</dbReference>
<dbReference type="STRING" id="336963.C4JX17"/>
<dbReference type="AlphaFoldDB" id="C4JX17"/>
<dbReference type="KEGG" id="ure:UREG_06190"/>
<evidence type="ECO:0000313" key="3">
    <source>
        <dbReference type="Proteomes" id="UP000002058"/>
    </source>
</evidence>
<feature type="compositionally biased region" description="Polar residues" evidence="1">
    <location>
        <begin position="201"/>
        <end position="234"/>
    </location>
</feature>
<evidence type="ECO:0008006" key="4">
    <source>
        <dbReference type="Google" id="ProtNLM"/>
    </source>
</evidence>
<feature type="compositionally biased region" description="Polar residues" evidence="1">
    <location>
        <begin position="300"/>
        <end position="339"/>
    </location>
</feature>
<gene>
    <name evidence="2" type="ORF">UREG_06190</name>
</gene>
<dbReference type="OMA" id="YIDNEPC"/>
<dbReference type="PANTHER" id="PTHR21099:SF2">
    <property type="entry name" value="SI:CH211-113E8.11"/>
    <property type="match status" value="1"/>
</dbReference>
<dbReference type="PANTHER" id="PTHR21099">
    <property type="entry name" value="RAD201"/>
    <property type="match status" value="1"/>
</dbReference>
<keyword evidence="3" id="KW-1185">Reference proteome</keyword>
<dbReference type="InParanoid" id="C4JX17"/>
<dbReference type="OrthoDB" id="20729at2759"/>
<reference evidence="3" key="1">
    <citation type="journal article" date="2009" name="Genome Res.">
        <title>Comparative genomic analyses of the human fungal pathogens Coccidioides and their relatives.</title>
        <authorList>
            <person name="Sharpton T.J."/>
            <person name="Stajich J.E."/>
            <person name="Rounsley S.D."/>
            <person name="Gardner M.J."/>
            <person name="Wortman J.R."/>
            <person name="Jordar V.S."/>
            <person name="Maiti R."/>
            <person name="Kodira C.D."/>
            <person name="Neafsey D.E."/>
            <person name="Zeng Q."/>
            <person name="Hung C.-Y."/>
            <person name="McMahan C."/>
            <person name="Muszewska A."/>
            <person name="Grynberg M."/>
            <person name="Mandel M.A."/>
            <person name="Kellner E.M."/>
            <person name="Barker B.M."/>
            <person name="Galgiani J.N."/>
            <person name="Orbach M.J."/>
            <person name="Kirkland T.N."/>
            <person name="Cole G.T."/>
            <person name="Henn M.R."/>
            <person name="Birren B.W."/>
            <person name="Taylor J.W."/>
        </authorList>
    </citation>
    <scope>NUCLEOTIDE SEQUENCE [LARGE SCALE GENOMIC DNA]</scope>
    <source>
        <strain evidence="3">UAMH 1704</strain>
    </source>
</reference>
<name>C4JX17_UNCRE</name>
<evidence type="ECO:0000256" key="1">
    <source>
        <dbReference type="SAM" id="MobiDB-lite"/>
    </source>
</evidence>
<evidence type="ECO:0000313" key="2">
    <source>
        <dbReference type="EMBL" id="EEP81325.1"/>
    </source>
</evidence>
<dbReference type="EMBL" id="CH476618">
    <property type="protein sequence ID" value="EEP81325.1"/>
    <property type="molecule type" value="Genomic_DNA"/>
</dbReference>
<feature type="compositionally biased region" description="Polar residues" evidence="1">
    <location>
        <begin position="353"/>
        <end position="362"/>
    </location>
</feature>
<feature type="compositionally biased region" description="Low complexity" evidence="1">
    <location>
        <begin position="243"/>
        <end position="262"/>
    </location>
</feature>
<dbReference type="GeneID" id="8441867"/>
<dbReference type="RefSeq" id="XP_002583223.1">
    <property type="nucleotide sequence ID" value="XM_002583177.1"/>
</dbReference>
<dbReference type="HOGENOM" id="CLU_028685_1_0_1"/>
<feature type="region of interest" description="Disordered" evidence="1">
    <location>
        <begin position="285"/>
        <end position="434"/>
    </location>
</feature>
<accession>C4JX17</accession>
<organism evidence="2 3">
    <name type="scientific">Uncinocarpus reesii (strain UAMH 1704)</name>
    <dbReference type="NCBI Taxonomy" id="336963"/>
    <lineage>
        <taxon>Eukaryota</taxon>
        <taxon>Fungi</taxon>
        <taxon>Dikarya</taxon>
        <taxon>Ascomycota</taxon>
        <taxon>Pezizomycotina</taxon>
        <taxon>Eurotiomycetes</taxon>
        <taxon>Eurotiomycetidae</taxon>
        <taxon>Onygenales</taxon>
        <taxon>Onygenaceae</taxon>
        <taxon>Uncinocarpus</taxon>
    </lineage>
</organism>
<proteinExistence type="predicted"/>
<dbReference type="eggNOG" id="ENOG502RVHV">
    <property type="taxonomic scope" value="Eukaryota"/>
</dbReference>